<comment type="function">
    <text evidence="2">CRISPR (clustered regularly interspaced short palindromic repeat) is an adaptive immune system that provides protection against mobile genetic elements (viruses, transposable elements and conjugative plasmids). CRISPR clusters contain spacers, sequences complementary to antecedent mobile elements, and target invading nucleic acids. CRISPR clusters are transcribed and processed into CRISPR RNA (crRNA).</text>
</comment>
<dbReference type="GO" id="GO:0003723">
    <property type="term" value="F:RNA binding"/>
    <property type="evidence" value="ECO:0007669"/>
    <property type="project" value="UniProtKB-UniRule"/>
</dbReference>
<dbReference type="Pfam" id="PF09704">
    <property type="entry name" value="Cas_Cas5d"/>
    <property type="match status" value="1"/>
</dbReference>
<dbReference type="OrthoDB" id="5621871at2"/>
<dbReference type="InterPro" id="IPR013422">
    <property type="entry name" value="CRISPR-assoc_prot_Cas5_N"/>
</dbReference>
<gene>
    <name evidence="3" type="primary">cas5c</name>
    <name evidence="3" type="ORF">E2B99_02965</name>
</gene>
<dbReference type="NCBIfam" id="TIGR02593">
    <property type="entry name" value="CRISPR_cas5"/>
    <property type="match status" value="1"/>
</dbReference>
<dbReference type="EMBL" id="SNTY01000011">
    <property type="protein sequence ID" value="TEU30215.1"/>
    <property type="molecule type" value="Genomic_DNA"/>
</dbReference>
<keyword evidence="4" id="KW-1185">Reference proteome</keyword>
<reference evidence="3 4" key="1">
    <citation type="submission" date="2019-03" db="EMBL/GenBank/DDBJ databases">
        <title>Alkanindiges illinoisensis: a potential pathogenic isolated from ascites of a gastric cancer patient with abdominal metastasis.</title>
        <authorList>
            <person name="Hu X."/>
            <person name="Yang B."/>
            <person name="Yan X."/>
            <person name="Lin L."/>
            <person name="Zhao H."/>
            <person name="Zhou F."/>
            <person name="Su B."/>
            <person name="Chen J."/>
            <person name="Rui Y."/>
            <person name="Wang Q."/>
            <person name="Zheng L."/>
        </authorList>
    </citation>
    <scope>NUCLEOTIDE SEQUENCE [LARGE SCALE GENOMIC DNA]</scope>
    <source>
        <strain evidence="3 4">NFYY 23406</strain>
    </source>
</reference>
<dbReference type="Gene3D" id="3.30.70.2660">
    <property type="match status" value="1"/>
</dbReference>
<dbReference type="GO" id="GO:0004519">
    <property type="term" value="F:endonuclease activity"/>
    <property type="evidence" value="ECO:0007669"/>
    <property type="project" value="UniProtKB-UniRule"/>
</dbReference>
<dbReference type="GO" id="GO:0051607">
    <property type="term" value="P:defense response to virus"/>
    <property type="evidence" value="ECO:0007669"/>
    <property type="project" value="UniProtKB-UniRule"/>
</dbReference>
<dbReference type="Proteomes" id="UP000297834">
    <property type="component" value="Unassembled WGS sequence"/>
</dbReference>
<name>A0A4Y7XEP6_9GAMM</name>
<dbReference type="EC" id="3.1.-.-" evidence="2"/>
<protein>
    <recommendedName>
        <fullName evidence="2">pre-crRNA processing endonuclease</fullName>
        <ecNumber evidence="2">3.1.-.-</ecNumber>
    </recommendedName>
</protein>
<organism evidence="3 4">
    <name type="scientific">Alkanindiges illinoisensis</name>
    <dbReference type="NCBI Taxonomy" id="197183"/>
    <lineage>
        <taxon>Bacteria</taxon>
        <taxon>Pseudomonadati</taxon>
        <taxon>Pseudomonadota</taxon>
        <taxon>Gammaproteobacteria</taxon>
        <taxon>Moraxellales</taxon>
        <taxon>Moraxellaceae</taxon>
        <taxon>Alkanindiges</taxon>
    </lineage>
</organism>
<dbReference type="InterPro" id="IPR021124">
    <property type="entry name" value="CRISPR-assoc_prot_Cas5"/>
</dbReference>
<dbReference type="PIRSF" id="PIRSF029950">
    <property type="entry name" value="Cas_CT1134"/>
    <property type="match status" value="1"/>
</dbReference>
<keyword evidence="2" id="KW-0255">Endonuclease</keyword>
<keyword evidence="2" id="KW-0378">Hydrolase</keyword>
<comment type="similarity">
    <text evidence="2">Belongs to the CRISPR-associated protein Cas5 family. Subtype I-C/Dvulg subfamily.</text>
</comment>
<dbReference type="GO" id="GO:0016787">
    <property type="term" value="F:hydrolase activity"/>
    <property type="evidence" value="ECO:0007669"/>
    <property type="project" value="UniProtKB-KW"/>
</dbReference>
<comment type="caution">
    <text evidence="3">The sequence shown here is derived from an EMBL/GenBank/DDBJ whole genome shotgun (WGS) entry which is preliminary data.</text>
</comment>
<dbReference type="AlphaFoldDB" id="A0A4Y7XEP6"/>
<dbReference type="CDD" id="cd09752">
    <property type="entry name" value="Cas5_I-C"/>
    <property type="match status" value="1"/>
</dbReference>
<keyword evidence="1 2" id="KW-0051">Antiviral defense</keyword>
<keyword evidence="2" id="KW-0540">Nuclease</keyword>
<accession>A0A4Y7XEP6</accession>
<evidence type="ECO:0000256" key="2">
    <source>
        <dbReference type="PIRNR" id="PIRNR029950"/>
    </source>
</evidence>
<proteinExistence type="inferred from homology"/>
<keyword evidence="2" id="KW-0694">RNA-binding</keyword>
<dbReference type="GO" id="GO:0043571">
    <property type="term" value="P:maintenance of CRISPR repeat elements"/>
    <property type="evidence" value="ECO:0007669"/>
    <property type="project" value="UniProtKB-UniRule"/>
</dbReference>
<evidence type="ECO:0000313" key="4">
    <source>
        <dbReference type="Proteomes" id="UP000297834"/>
    </source>
</evidence>
<evidence type="ECO:0000313" key="3">
    <source>
        <dbReference type="EMBL" id="TEU30215.1"/>
    </source>
</evidence>
<sequence length="224" mass="25934">MARKRVILKVWGDNACFTRPEMKVERVSYDVMTPSAARGIIEAIHWKPAIRYVIERIHVLNPIQFENIRRNEVGSKLATTSISKAQKTGNLAEAVTFIDEDRQQRAATVLRQVVYVIEASFEMTKQAGADDNLNKHFETFKRRAQKGQCFQQPCLGNREFPAYFEWIDQVADIPKSSLPELDRNKDLGYMLWDIDYKNKHQARFFRARLEDGVLNVPPFGETLQ</sequence>
<dbReference type="InterPro" id="IPR010155">
    <property type="entry name" value="CRISPR-assoc_prot_Cas5d"/>
</dbReference>
<evidence type="ECO:0000256" key="1">
    <source>
        <dbReference type="ARBA" id="ARBA00023118"/>
    </source>
</evidence>
<dbReference type="NCBIfam" id="TIGR01876">
    <property type="entry name" value="cas_Cas5d"/>
    <property type="match status" value="1"/>
</dbReference>